<proteinExistence type="predicted"/>
<dbReference type="InterPro" id="IPR007325">
    <property type="entry name" value="KFase/CYL"/>
</dbReference>
<accession>A0ABP8DSL3</accession>
<dbReference type="PANTHER" id="PTHR31118:SF12">
    <property type="entry name" value="CYCLASE-LIKE PROTEIN 2"/>
    <property type="match status" value="1"/>
</dbReference>
<sequence length="202" mass="21631">MATLRKLGIVIVDLSHEIAAGVFAGSFGIGSLSVFGNIGTCLDAPYHYDAERADLAHLPLERLVNVSITIVHAFGRTSVTAADLGDPEQLWGRAVLVHTGWAHHWATPRYLGLDCPHLAPDAVDKLVDANAALVGIDSLRIDDPRDPNRLARQRLLGADIPIIEHLTNLESVPDTGARLTALPPPAREMASFPVRAVAVHDG</sequence>
<name>A0ABP8DSL3_9ACTN</name>
<organism evidence="1 2">
    <name type="scientific">Dactylosporangium darangshiense</name>
    <dbReference type="NCBI Taxonomy" id="579108"/>
    <lineage>
        <taxon>Bacteria</taxon>
        <taxon>Bacillati</taxon>
        <taxon>Actinomycetota</taxon>
        <taxon>Actinomycetes</taxon>
        <taxon>Micromonosporales</taxon>
        <taxon>Micromonosporaceae</taxon>
        <taxon>Dactylosporangium</taxon>
    </lineage>
</organism>
<dbReference type="InterPro" id="IPR037175">
    <property type="entry name" value="KFase_sf"/>
</dbReference>
<dbReference type="SUPFAM" id="SSF102198">
    <property type="entry name" value="Putative cyclase"/>
    <property type="match status" value="1"/>
</dbReference>
<evidence type="ECO:0000313" key="2">
    <source>
        <dbReference type="Proteomes" id="UP001500620"/>
    </source>
</evidence>
<dbReference type="EMBL" id="BAABAT010000059">
    <property type="protein sequence ID" value="GAA4263015.1"/>
    <property type="molecule type" value="Genomic_DNA"/>
</dbReference>
<dbReference type="PANTHER" id="PTHR31118">
    <property type="entry name" value="CYCLASE-LIKE PROTEIN 2"/>
    <property type="match status" value="1"/>
</dbReference>
<dbReference type="Pfam" id="PF04199">
    <property type="entry name" value="Cyclase"/>
    <property type="match status" value="1"/>
</dbReference>
<gene>
    <name evidence="1" type="ORF">GCM10022255_103730</name>
</gene>
<dbReference type="Gene3D" id="3.50.30.50">
    <property type="entry name" value="Putative cyclase"/>
    <property type="match status" value="1"/>
</dbReference>
<evidence type="ECO:0000313" key="1">
    <source>
        <dbReference type="EMBL" id="GAA4263015.1"/>
    </source>
</evidence>
<reference evidence="2" key="1">
    <citation type="journal article" date="2019" name="Int. J. Syst. Evol. Microbiol.">
        <title>The Global Catalogue of Microorganisms (GCM) 10K type strain sequencing project: providing services to taxonomists for standard genome sequencing and annotation.</title>
        <authorList>
            <consortium name="The Broad Institute Genomics Platform"/>
            <consortium name="The Broad Institute Genome Sequencing Center for Infectious Disease"/>
            <person name="Wu L."/>
            <person name="Ma J."/>
        </authorList>
    </citation>
    <scope>NUCLEOTIDE SEQUENCE [LARGE SCALE GENOMIC DNA]</scope>
    <source>
        <strain evidence="2">JCM 17441</strain>
    </source>
</reference>
<protein>
    <submittedName>
        <fullName evidence="1">Cyclase family protein</fullName>
    </submittedName>
</protein>
<dbReference type="Proteomes" id="UP001500620">
    <property type="component" value="Unassembled WGS sequence"/>
</dbReference>
<comment type="caution">
    <text evidence="1">The sequence shown here is derived from an EMBL/GenBank/DDBJ whole genome shotgun (WGS) entry which is preliminary data.</text>
</comment>
<keyword evidence="2" id="KW-1185">Reference proteome</keyword>